<accession>A0A419WXV7</accession>
<dbReference type="SUPFAM" id="SSF53474">
    <property type="entry name" value="alpha/beta-Hydrolases"/>
    <property type="match status" value="1"/>
</dbReference>
<dbReference type="InterPro" id="IPR000073">
    <property type="entry name" value="AB_hydrolase_1"/>
</dbReference>
<dbReference type="AlphaFoldDB" id="A0A419WXV7"/>
<name>A0A419WXV7_9BACT</name>
<dbReference type="RefSeq" id="WP_120241016.1">
    <property type="nucleotide sequence ID" value="NZ_RAPQ01000010.1"/>
</dbReference>
<dbReference type="OrthoDB" id="9808398at2"/>
<protein>
    <submittedName>
        <fullName evidence="3">Pimeloyl-ACP methyl ester carboxylesterase</fullName>
    </submittedName>
</protein>
<evidence type="ECO:0000313" key="3">
    <source>
        <dbReference type="EMBL" id="RKE00287.1"/>
    </source>
</evidence>
<dbReference type="InterPro" id="IPR029058">
    <property type="entry name" value="AB_hydrolase_fold"/>
</dbReference>
<gene>
    <name evidence="3" type="ORF">BXY64_3293</name>
</gene>
<organism evidence="3 4">
    <name type="scientific">Marinifilum flexuosum</name>
    <dbReference type="NCBI Taxonomy" id="1117708"/>
    <lineage>
        <taxon>Bacteria</taxon>
        <taxon>Pseudomonadati</taxon>
        <taxon>Bacteroidota</taxon>
        <taxon>Bacteroidia</taxon>
        <taxon>Marinilabiliales</taxon>
        <taxon>Marinifilaceae</taxon>
    </lineage>
</organism>
<proteinExistence type="predicted"/>
<feature type="chain" id="PRO_5019300176" evidence="1">
    <location>
        <begin position="21"/>
        <end position="278"/>
    </location>
</feature>
<keyword evidence="4" id="KW-1185">Reference proteome</keyword>
<dbReference type="PANTHER" id="PTHR43798">
    <property type="entry name" value="MONOACYLGLYCEROL LIPASE"/>
    <property type="match status" value="1"/>
</dbReference>
<dbReference type="Proteomes" id="UP000284531">
    <property type="component" value="Unassembled WGS sequence"/>
</dbReference>
<dbReference type="EMBL" id="RAPQ01000010">
    <property type="protein sequence ID" value="RKE00287.1"/>
    <property type="molecule type" value="Genomic_DNA"/>
</dbReference>
<keyword evidence="1" id="KW-0732">Signal</keyword>
<dbReference type="Gene3D" id="3.40.50.1820">
    <property type="entry name" value="alpha/beta hydrolase"/>
    <property type="match status" value="1"/>
</dbReference>
<evidence type="ECO:0000256" key="1">
    <source>
        <dbReference type="SAM" id="SignalP"/>
    </source>
</evidence>
<dbReference type="InterPro" id="IPR050266">
    <property type="entry name" value="AB_hydrolase_sf"/>
</dbReference>
<evidence type="ECO:0000313" key="4">
    <source>
        <dbReference type="Proteomes" id="UP000284531"/>
    </source>
</evidence>
<comment type="caution">
    <text evidence="3">The sequence shown here is derived from an EMBL/GenBank/DDBJ whole genome shotgun (WGS) entry which is preliminary data.</text>
</comment>
<evidence type="ECO:0000259" key="2">
    <source>
        <dbReference type="Pfam" id="PF12697"/>
    </source>
</evidence>
<sequence length="278" mass="31465">MKSFIVSLALVFIANFSLLAQISSIQVEVVGQGDPVLLLPGFTCPGEVWSETVEKISQNHECHLVSYAGFGNVPAIDSSWLQTVKKDIDQYIQENKFLKLSIVGHSMGGTLALWLASEKQFDIKKLLIVDALPCMGAMMIPNYSSDKISYNTEYNNNLLKMSDEEFRGMAMNFAVFMSKSTSKHQQIVDWMMKADRKTYVYGYTDLLKLDLREDIKNIESQVVILAAANPSKSMVEGVYNNQFAALKSKEIIYIENSAHFIMFDQFETYMNELKQLLN</sequence>
<feature type="signal peptide" evidence="1">
    <location>
        <begin position="1"/>
        <end position="20"/>
    </location>
</feature>
<dbReference type="Pfam" id="PF12697">
    <property type="entry name" value="Abhydrolase_6"/>
    <property type="match status" value="1"/>
</dbReference>
<reference evidence="3 4" key="1">
    <citation type="submission" date="2018-09" db="EMBL/GenBank/DDBJ databases">
        <title>Genomic Encyclopedia of Archaeal and Bacterial Type Strains, Phase II (KMG-II): from individual species to whole genera.</title>
        <authorList>
            <person name="Goeker M."/>
        </authorList>
    </citation>
    <scope>NUCLEOTIDE SEQUENCE [LARGE SCALE GENOMIC DNA]</scope>
    <source>
        <strain evidence="3 4">DSM 21950</strain>
    </source>
</reference>
<feature type="domain" description="AB hydrolase-1" evidence="2">
    <location>
        <begin position="36"/>
        <end position="265"/>
    </location>
</feature>